<dbReference type="Gene3D" id="3.40.50.410">
    <property type="entry name" value="von Willebrand factor, type A domain"/>
    <property type="match status" value="1"/>
</dbReference>
<dbReference type="InterPro" id="IPR002035">
    <property type="entry name" value="VWF_A"/>
</dbReference>
<evidence type="ECO:0000259" key="1">
    <source>
        <dbReference type="PROSITE" id="PS50234"/>
    </source>
</evidence>
<dbReference type="AlphaFoldDB" id="A0AAW1NYE3"/>
<dbReference type="Proteomes" id="UP001465755">
    <property type="component" value="Unassembled WGS sequence"/>
</dbReference>
<protein>
    <recommendedName>
        <fullName evidence="1">VWFA domain-containing protein</fullName>
    </recommendedName>
</protein>
<dbReference type="PANTHER" id="PTHR10338">
    <property type="entry name" value="INTER-ALPHA-TRYPSIN INHIBITOR HEAVY CHAIN FAMILY MEMBER"/>
    <property type="match status" value="1"/>
</dbReference>
<gene>
    <name evidence="2" type="ORF">WJX73_004962</name>
</gene>
<dbReference type="SUPFAM" id="SSF53300">
    <property type="entry name" value="vWA-like"/>
    <property type="match status" value="1"/>
</dbReference>
<evidence type="ECO:0000313" key="2">
    <source>
        <dbReference type="EMBL" id="KAK9798901.1"/>
    </source>
</evidence>
<dbReference type="PANTHER" id="PTHR10338:SF108">
    <property type="entry name" value="INTER-ALPHA-TRYPSIN INHIBITOR HEAVY CHAIN H4-LIKE PROTEIN"/>
    <property type="match status" value="1"/>
</dbReference>
<proteinExistence type="predicted"/>
<dbReference type="InterPro" id="IPR036465">
    <property type="entry name" value="vWFA_dom_sf"/>
</dbReference>
<keyword evidence="3" id="KW-1185">Reference proteome</keyword>
<feature type="domain" description="VWFA" evidence="1">
    <location>
        <begin position="274"/>
        <end position="483"/>
    </location>
</feature>
<name>A0AAW1NYE3_9CHLO</name>
<comment type="caution">
    <text evidence="2">The sequence shown here is derived from an EMBL/GenBank/DDBJ whole genome shotgun (WGS) entry which is preliminary data.</text>
</comment>
<dbReference type="SMART" id="SM00327">
    <property type="entry name" value="VWA"/>
    <property type="match status" value="1"/>
</dbReference>
<dbReference type="PROSITE" id="PS50234">
    <property type="entry name" value="VWFA"/>
    <property type="match status" value="1"/>
</dbReference>
<sequence length="496" mass="54216">MRPGLQSVRVQQRCKEPYGSKHDRHWCLRGECPEYCPLCVTLQPHQCQSKGVCEIRAQPTVETRTFRGQRSNFEYAYKIQQVEVKQICCKPIPSGQLTHGGPHTHTLDPAAFHYCGHPCPMCGYRCTKPVGHPGLHKTQHGNMLNAKFISVDGADINIAERKYAAYTDGTPEGAAMPKDELTHAAYWEHHLGFEDPTPQDKQREFALCGVQCGSDLHDEDADEGRPVPPCELELWHQPQPAGVLPQGEAVGYISANGHFFKCTHGNHDSGGACHTVFIIDRSGSMAGTDTRPCAPQLVNAANFSASQLGNKLGVVYEAILAYTSIRAARSPQDLISFVAFDTHADIIFERQPVSDAYLHHLLSVHPRGGTQFTVGLHAAFSMLQRIRVAQSSTGSTAAQQPIFILLTDSEAHDGQATLSFLQQNMAGEPNRLDPVTLHALGFGAHVNGNFMSAIATLGNGSFQTITHSDDIGRLDLLHAFEALAERPHTQAALLAK</sequence>
<evidence type="ECO:0000313" key="3">
    <source>
        <dbReference type="Proteomes" id="UP001465755"/>
    </source>
</evidence>
<dbReference type="Pfam" id="PF13519">
    <property type="entry name" value="VWA_2"/>
    <property type="match status" value="1"/>
</dbReference>
<reference evidence="2 3" key="1">
    <citation type="journal article" date="2024" name="Nat. Commun.">
        <title>Phylogenomics reveals the evolutionary origins of lichenization in chlorophyte algae.</title>
        <authorList>
            <person name="Puginier C."/>
            <person name="Libourel C."/>
            <person name="Otte J."/>
            <person name="Skaloud P."/>
            <person name="Haon M."/>
            <person name="Grisel S."/>
            <person name="Petersen M."/>
            <person name="Berrin J.G."/>
            <person name="Delaux P.M."/>
            <person name="Dal Grande F."/>
            <person name="Keller J."/>
        </authorList>
    </citation>
    <scope>NUCLEOTIDE SEQUENCE [LARGE SCALE GENOMIC DNA]</scope>
    <source>
        <strain evidence="2 3">SAG 2036</strain>
    </source>
</reference>
<organism evidence="2 3">
    <name type="scientific">Symbiochloris irregularis</name>
    <dbReference type="NCBI Taxonomy" id="706552"/>
    <lineage>
        <taxon>Eukaryota</taxon>
        <taxon>Viridiplantae</taxon>
        <taxon>Chlorophyta</taxon>
        <taxon>core chlorophytes</taxon>
        <taxon>Trebouxiophyceae</taxon>
        <taxon>Trebouxiales</taxon>
        <taxon>Trebouxiaceae</taxon>
        <taxon>Symbiochloris</taxon>
    </lineage>
</organism>
<accession>A0AAW1NYE3</accession>
<dbReference type="EMBL" id="JALJOQ010000095">
    <property type="protein sequence ID" value="KAK9798901.1"/>
    <property type="molecule type" value="Genomic_DNA"/>
</dbReference>
<dbReference type="InterPro" id="IPR050934">
    <property type="entry name" value="ITIH"/>
</dbReference>